<evidence type="ECO:0000313" key="1">
    <source>
        <dbReference type="EMBL" id="GBP33492.1"/>
    </source>
</evidence>
<dbReference type="Proteomes" id="UP000299102">
    <property type="component" value="Unassembled WGS sequence"/>
</dbReference>
<organism evidence="1 2">
    <name type="scientific">Eumeta variegata</name>
    <name type="common">Bagworm moth</name>
    <name type="synonym">Eumeta japonica</name>
    <dbReference type="NCBI Taxonomy" id="151549"/>
    <lineage>
        <taxon>Eukaryota</taxon>
        <taxon>Metazoa</taxon>
        <taxon>Ecdysozoa</taxon>
        <taxon>Arthropoda</taxon>
        <taxon>Hexapoda</taxon>
        <taxon>Insecta</taxon>
        <taxon>Pterygota</taxon>
        <taxon>Neoptera</taxon>
        <taxon>Endopterygota</taxon>
        <taxon>Lepidoptera</taxon>
        <taxon>Glossata</taxon>
        <taxon>Ditrysia</taxon>
        <taxon>Tineoidea</taxon>
        <taxon>Psychidae</taxon>
        <taxon>Oiketicinae</taxon>
        <taxon>Eumeta</taxon>
    </lineage>
</organism>
<dbReference type="InterPro" id="IPR043128">
    <property type="entry name" value="Rev_trsase/Diguanyl_cyclase"/>
</dbReference>
<comment type="caution">
    <text evidence="1">The sequence shown here is derived from an EMBL/GenBank/DDBJ whole genome shotgun (WGS) entry which is preliminary data.</text>
</comment>
<dbReference type="OrthoDB" id="6508513at2759"/>
<sequence length="180" mass="20515">MVHNVLKSKDTDIPINCEISGQVEIGPNDKEKTAFSTGKGLYLINVMPFTLCKDPATFERLMEQERLDRCTQSILDDSQLWTGGGGARELFGQLGSCFNGTPETIKARRRRATARSRAAYKLYKNCPAPKWNKKKKLPHRLRYGILAGKCPLRRDNETSQRTPLKPDRQFRYSNMIVCCM</sequence>
<keyword evidence="2" id="KW-1185">Reference proteome</keyword>
<proteinExistence type="predicted"/>
<dbReference type="Gene3D" id="3.30.70.270">
    <property type="match status" value="1"/>
</dbReference>
<dbReference type="InterPro" id="IPR043502">
    <property type="entry name" value="DNA/RNA_pol_sf"/>
</dbReference>
<gene>
    <name evidence="1" type="ORF">EVAR_23895_1</name>
</gene>
<name>A0A4C1V5D8_EUMVA</name>
<accession>A0A4C1V5D8</accession>
<dbReference type="SUPFAM" id="SSF56672">
    <property type="entry name" value="DNA/RNA polymerases"/>
    <property type="match status" value="1"/>
</dbReference>
<protein>
    <submittedName>
        <fullName evidence="1">Uncharacterized protein</fullName>
    </submittedName>
</protein>
<dbReference type="STRING" id="151549.A0A4C1V5D8"/>
<dbReference type="GO" id="GO:0071897">
    <property type="term" value="P:DNA biosynthetic process"/>
    <property type="evidence" value="ECO:0007669"/>
    <property type="project" value="UniProtKB-ARBA"/>
</dbReference>
<evidence type="ECO:0000313" key="2">
    <source>
        <dbReference type="Proteomes" id="UP000299102"/>
    </source>
</evidence>
<dbReference type="EMBL" id="BGZK01000274">
    <property type="protein sequence ID" value="GBP33492.1"/>
    <property type="molecule type" value="Genomic_DNA"/>
</dbReference>
<dbReference type="AlphaFoldDB" id="A0A4C1V5D8"/>
<dbReference type="Gene3D" id="3.10.10.10">
    <property type="entry name" value="HIV Type 1 Reverse Transcriptase, subunit A, domain 1"/>
    <property type="match status" value="1"/>
</dbReference>
<reference evidence="1 2" key="1">
    <citation type="journal article" date="2019" name="Commun. Biol.">
        <title>The bagworm genome reveals a unique fibroin gene that provides high tensile strength.</title>
        <authorList>
            <person name="Kono N."/>
            <person name="Nakamura H."/>
            <person name="Ohtoshi R."/>
            <person name="Tomita M."/>
            <person name="Numata K."/>
            <person name="Arakawa K."/>
        </authorList>
    </citation>
    <scope>NUCLEOTIDE SEQUENCE [LARGE SCALE GENOMIC DNA]</scope>
</reference>